<gene>
    <name evidence="7" type="ORF">EBB54_16160</name>
</gene>
<evidence type="ECO:0000259" key="6">
    <source>
        <dbReference type="PROSITE" id="PS51736"/>
    </source>
</evidence>
<organism evidence="7 8">
    <name type="scientific">Schaedlerella arabinosiphila</name>
    <dbReference type="NCBI Taxonomy" id="2044587"/>
    <lineage>
        <taxon>Bacteria</taxon>
        <taxon>Bacillati</taxon>
        <taxon>Bacillota</taxon>
        <taxon>Clostridia</taxon>
        <taxon>Lachnospirales</taxon>
        <taxon>Lachnospiraceae</taxon>
        <taxon>Schaedlerella</taxon>
    </lineage>
</organism>
<keyword evidence="1" id="KW-0229">DNA integration</keyword>
<evidence type="ECO:0000256" key="2">
    <source>
        <dbReference type="ARBA" id="ARBA00023125"/>
    </source>
</evidence>
<dbReference type="PROSITE" id="PS51736">
    <property type="entry name" value="RECOMBINASES_3"/>
    <property type="match status" value="1"/>
</dbReference>
<proteinExistence type="predicted"/>
<sequence length="206" mass="23874">MKKYGYIRVSTKEQNPDRQLAALQEFDIPKENIYLDQMSGKDFRRPQYQRLTKALRKGDLLIIKSIDRLGRNYGEILEQWRTITKETGADIRVIDMPLLNTDTVQGDLTGVFISDLVLQILAYVAETERAFIRQRQAEGIAAAKAKGVRFGCHRIEIPHNFREYFEMWEHGDISSRNAASALNMSHSTFYRRCREQLEMEKGTIGL</sequence>
<accession>A0A426DIL6</accession>
<dbReference type="SUPFAM" id="SSF53041">
    <property type="entry name" value="Resolvase-like"/>
    <property type="match status" value="1"/>
</dbReference>
<keyword evidence="3" id="KW-0233">DNA recombination</keyword>
<evidence type="ECO:0000313" key="7">
    <source>
        <dbReference type="EMBL" id="RRK32720.1"/>
    </source>
</evidence>
<dbReference type="CDD" id="cd03768">
    <property type="entry name" value="SR_ResInv"/>
    <property type="match status" value="1"/>
</dbReference>
<feature type="active site" description="O-(5'-phospho-DNA)-serine intermediate" evidence="4 5">
    <location>
        <position position="10"/>
    </location>
</feature>
<comment type="caution">
    <text evidence="7">The sequence shown here is derived from an EMBL/GenBank/DDBJ whole genome shotgun (WGS) entry which is preliminary data.</text>
</comment>
<dbReference type="Pfam" id="PF00239">
    <property type="entry name" value="Resolvase"/>
    <property type="match status" value="1"/>
</dbReference>
<keyword evidence="2" id="KW-0238">DNA-binding</keyword>
<keyword evidence="8" id="KW-1185">Reference proteome</keyword>
<dbReference type="InterPro" id="IPR006119">
    <property type="entry name" value="Resolv_N"/>
</dbReference>
<dbReference type="InterPro" id="IPR036162">
    <property type="entry name" value="Resolvase-like_N_sf"/>
</dbReference>
<dbReference type="Gene3D" id="3.40.50.1390">
    <property type="entry name" value="Resolvase, N-terminal catalytic domain"/>
    <property type="match status" value="1"/>
</dbReference>
<evidence type="ECO:0000313" key="8">
    <source>
        <dbReference type="Proteomes" id="UP000274920"/>
    </source>
</evidence>
<evidence type="ECO:0000256" key="3">
    <source>
        <dbReference type="ARBA" id="ARBA00023172"/>
    </source>
</evidence>
<dbReference type="PROSITE" id="PS00398">
    <property type="entry name" value="RECOMBINASES_2"/>
    <property type="match status" value="1"/>
</dbReference>
<dbReference type="InterPro" id="IPR006118">
    <property type="entry name" value="Recombinase_CS"/>
</dbReference>
<dbReference type="GO" id="GO:0000150">
    <property type="term" value="F:DNA strand exchange activity"/>
    <property type="evidence" value="ECO:0007669"/>
    <property type="project" value="InterPro"/>
</dbReference>
<dbReference type="GO" id="GO:0015074">
    <property type="term" value="P:DNA integration"/>
    <property type="evidence" value="ECO:0007669"/>
    <property type="project" value="UniProtKB-KW"/>
</dbReference>
<dbReference type="EMBL" id="RHJS01000002">
    <property type="protein sequence ID" value="RRK32720.1"/>
    <property type="molecule type" value="Genomic_DNA"/>
</dbReference>
<evidence type="ECO:0000256" key="4">
    <source>
        <dbReference type="PIRSR" id="PIRSR606118-50"/>
    </source>
</evidence>
<dbReference type="PROSITE" id="PS00397">
    <property type="entry name" value="RECOMBINASES_1"/>
    <property type="match status" value="1"/>
</dbReference>
<dbReference type="Proteomes" id="UP000274920">
    <property type="component" value="Unassembled WGS sequence"/>
</dbReference>
<evidence type="ECO:0000256" key="5">
    <source>
        <dbReference type="PROSITE-ProRule" id="PRU10137"/>
    </source>
</evidence>
<evidence type="ECO:0000256" key="1">
    <source>
        <dbReference type="ARBA" id="ARBA00022908"/>
    </source>
</evidence>
<feature type="domain" description="Resolvase/invertase-type recombinase catalytic" evidence="6">
    <location>
        <begin position="2"/>
        <end position="147"/>
    </location>
</feature>
<protein>
    <submittedName>
        <fullName evidence="7">Recombinase family protein</fullName>
    </submittedName>
</protein>
<dbReference type="InterPro" id="IPR050639">
    <property type="entry name" value="SSR_resolvase"/>
</dbReference>
<reference evidence="7" key="1">
    <citation type="submission" date="2018-10" db="EMBL/GenBank/DDBJ databases">
        <title>Schaedlerella arabinophila gen. nov. sp. nov., isolated from the mouse intestinal tract and comparative analysis with the genome of the closely related altered Schaedler flora strain ASF502.</title>
        <authorList>
            <person name="Miyake S."/>
            <person name="Soh M."/>
            <person name="Seedorf H."/>
        </authorList>
    </citation>
    <scope>NUCLEOTIDE SEQUENCE [LARGE SCALE GENOMIC DNA]</scope>
    <source>
        <strain evidence="7">DSM 106076</strain>
    </source>
</reference>
<dbReference type="AlphaFoldDB" id="A0A426DIL6"/>
<dbReference type="GO" id="GO:0003677">
    <property type="term" value="F:DNA binding"/>
    <property type="evidence" value="ECO:0007669"/>
    <property type="project" value="UniProtKB-KW"/>
</dbReference>
<dbReference type="RefSeq" id="WP_125128168.1">
    <property type="nucleotide sequence ID" value="NZ_RHJS01000002.1"/>
</dbReference>
<dbReference type="PANTHER" id="PTHR30461:SF2">
    <property type="entry name" value="SERINE RECOMBINASE PINE-RELATED"/>
    <property type="match status" value="1"/>
</dbReference>
<name>A0A426DIL6_9FIRM</name>
<dbReference type="PANTHER" id="PTHR30461">
    <property type="entry name" value="DNA-INVERTASE FROM LAMBDOID PROPHAGE"/>
    <property type="match status" value="1"/>
</dbReference>
<dbReference type="SMART" id="SM00857">
    <property type="entry name" value="Resolvase"/>
    <property type="match status" value="1"/>
</dbReference>